<gene>
    <name evidence="1" type="ORF">SARC_17521</name>
</gene>
<evidence type="ECO:0000313" key="1">
    <source>
        <dbReference type="EMBL" id="KNC69958.1"/>
    </source>
</evidence>
<sequence>TDSADELEQAASRLIEEKITEPIKNIVRDISNGAEELLKRRHTLVYALLYALELELASSYGLAIELPQACKDLAELYCNVDADVCECVELRPYFMDMFCVSI</sequence>
<name>A0A0L0F1E0_9EUKA</name>
<keyword evidence="2" id="KW-1185">Reference proteome</keyword>
<dbReference type="AlphaFoldDB" id="A0A0L0F1E0"/>
<feature type="non-terminal residue" evidence="1">
    <location>
        <position position="1"/>
    </location>
</feature>
<protein>
    <submittedName>
        <fullName evidence="1">Uncharacterized protein</fullName>
    </submittedName>
</protein>
<dbReference type="Proteomes" id="UP000054560">
    <property type="component" value="Unassembled WGS sequence"/>
</dbReference>
<proteinExistence type="predicted"/>
<dbReference type="EMBL" id="KQ252668">
    <property type="protein sequence ID" value="KNC69958.1"/>
    <property type="molecule type" value="Genomic_DNA"/>
</dbReference>
<accession>A0A0L0F1E0</accession>
<organism evidence="1 2">
    <name type="scientific">Sphaeroforma arctica JP610</name>
    <dbReference type="NCBI Taxonomy" id="667725"/>
    <lineage>
        <taxon>Eukaryota</taxon>
        <taxon>Ichthyosporea</taxon>
        <taxon>Ichthyophonida</taxon>
        <taxon>Sphaeroforma</taxon>
    </lineage>
</organism>
<dbReference type="RefSeq" id="XP_014143860.1">
    <property type="nucleotide sequence ID" value="XM_014288385.1"/>
</dbReference>
<evidence type="ECO:0000313" key="2">
    <source>
        <dbReference type="Proteomes" id="UP000054560"/>
    </source>
</evidence>
<dbReference type="GeneID" id="25918025"/>
<reference evidence="1 2" key="1">
    <citation type="submission" date="2011-02" db="EMBL/GenBank/DDBJ databases">
        <title>The Genome Sequence of Sphaeroforma arctica JP610.</title>
        <authorList>
            <consortium name="The Broad Institute Genome Sequencing Platform"/>
            <person name="Russ C."/>
            <person name="Cuomo C."/>
            <person name="Young S.K."/>
            <person name="Zeng Q."/>
            <person name="Gargeya S."/>
            <person name="Alvarado L."/>
            <person name="Berlin A."/>
            <person name="Chapman S.B."/>
            <person name="Chen Z."/>
            <person name="Freedman E."/>
            <person name="Gellesch M."/>
            <person name="Goldberg J."/>
            <person name="Griggs A."/>
            <person name="Gujja S."/>
            <person name="Heilman E."/>
            <person name="Heiman D."/>
            <person name="Howarth C."/>
            <person name="Mehta T."/>
            <person name="Neiman D."/>
            <person name="Pearson M."/>
            <person name="Roberts A."/>
            <person name="Saif S."/>
            <person name="Shea T."/>
            <person name="Shenoy N."/>
            <person name="Sisk P."/>
            <person name="Stolte C."/>
            <person name="Sykes S."/>
            <person name="White J."/>
            <person name="Yandava C."/>
            <person name="Burger G."/>
            <person name="Gray M.W."/>
            <person name="Holland P.W.H."/>
            <person name="King N."/>
            <person name="Lang F.B.F."/>
            <person name="Roger A.J."/>
            <person name="Ruiz-Trillo I."/>
            <person name="Haas B."/>
            <person name="Nusbaum C."/>
            <person name="Birren B."/>
        </authorList>
    </citation>
    <scope>NUCLEOTIDE SEQUENCE [LARGE SCALE GENOMIC DNA]</scope>
    <source>
        <strain evidence="1 2">JP610</strain>
    </source>
</reference>